<evidence type="ECO:0000256" key="7">
    <source>
        <dbReference type="SAM" id="Phobius"/>
    </source>
</evidence>
<keyword evidence="4 7" id="KW-1133">Transmembrane helix</keyword>
<sequence length="447" mass="47407">MAAQQHLPPPGGDRADGGATRLTPPDATDLQAAVVAAVQPGTAPGTSSAVDVLGADALDTAEPPVPPGGSSVLPRWLVLLVGGAAATIAVAGVREIAWLLAPVLLALVVVIALMPVQRWLLRHHVPRWLSAAVLLVLVWGVLLGLGSLLVVAIAQFALLLPDYAPQFQVLLDDAVRRLDEAGMSSAQIAELVDRFDYGQLVGLATGLLARVTDTATTLVLLLSAMVFLAIESGGFGRRLALVAEERPHLPIALGLFARGTRSYLLVSTVFGAIVAVGDTIALEILGVPMPLLWGLLSFITNYVPNIGFVLGVIPPALLGLLDGGWTEFWVVIVVYSLLNFVVQTLVQPRFVGDSVGLSMTVTFLALLFWGWVLGALGALLAIPLTLLVKALLVDVDPRGHWLDALLREEPRPPRTSRARKRAHDRRAALASVRALHPHWPGRRGPTD</sequence>
<feature type="transmembrane region" description="Helical" evidence="7">
    <location>
        <begin position="366"/>
        <end position="388"/>
    </location>
</feature>
<feature type="transmembrane region" description="Helical" evidence="7">
    <location>
        <begin position="263"/>
        <end position="282"/>
    </location>
</feature>
<protein>
    <submittedName>
        <fullName evidence="8">Predicted PurR-regulated permease PerM</fullName>
    </submittedName>
</protein>
<evidence type="ECO:0000313" key="8">
    <source>
        <dbReference type="EMBL" id="SDD55904.1"/>
    </source>
</evidence>
<organism evidence="8 9">
    <name type="scientific">Geodermatophilus telluris</name>
    <dbReference type="NCBI Taxonomy" id="1190417"/>
    <lineage>
        <taxon>Bacteria</taxon>
        <taxon>Bacillati</taxon>
        <taxon>Actinomycetota</taxon>
        <taxon>Actinomycetes</taxon>
        <taxon>Geodermatophilales</taxon>
        <taxon>Geodermatophilaceae</taxon>
        <taxon>Geodermatophilus</taxon>
    </lineage>
</organism>
<dbReference type="STRING" id="1190417.SAMN05660690_4552"/>
<evidence type="ECO:0000313" key="9">
    <source>
        <dbReference type="Proteomes" id="UP000199416"/>
    </source>
</evidence>
<dbReference type="EMBL" id="FMZF01000009">
    <property type="protein sequence ID" value="SDD55904.1"/>
    <property type="molecule type" value="Genomic_DNA"/>
</dbReference>
<dbReference type="PANTHER" id="PTHR21716:SF64">
    <property type="entry name" value="AI-2 TRANSPORT PROTEIN TQSA"/>
    <property type="match status" value="1"/>
</dbReference>
<dbReference type="GO" id="GO:0055085">
    <property type="term" value="P:transmembrane transport"/>
    <property type="evidence" value="ECO:0007669"/>
    <property type="project" value="TreeGrafter"/>
</dbReference>
<evidence type="ECO:0000256" key="3">
    <source>
        <dbReference type="ARBA" id="ARBA00022692"/>
    </source>
</evidence>
<dbReference type="GO" id="GO:0016020">
    <property type="term" value="C:membrane"/>
    <property type="evidence" value="ECO:0007669"/>
    <property type="project" value="UniProtKB-SubCell"/>
</dbReference>
<name>A0A1G6VQU5_9ACTN</name>
<evidence type="ECO:0000256" key="6">
    <source>
        <dbReference type="SAM" id="MobiDB-lite"/>
    </source>
</evidence>
<feature type="transmembrane region" description="Helical" evidence="7">
    <location>
        <begin position="328"/>
        <end position="346"/>
    </location>
</feature>
<proteinExistence type="inferred from homology"/>
<feature type="transmembrane region" description="Helical" evidence="7">
    <location>
        <begin position="96"/>
        <end position="116"/>
    </location>
</feature>
<dbReference type="OrthoDB" id="9799225at2"/>
<evidence type="ECO:0000256" key="1">
    <source>
        <dbReference type="ARBA" id="ARBA00004141"/>
    </source>
</evidence>
<feature type="transmembrane region" description="Helical" evidence="7">
    <location>
        <begin position="128"/>
        <end position="158"/>
    </location>
</feature>
<keyword evidence="9" id="KW-1185">Reference proteome</keyword>
<evidence type="ECO:0000256" key="2">
    <source>
        <dbReference type="ARBA" id="ARBA00009773"/>
    </source>
</evidence>
<dbReference type="Proteomes" id="UP000199416">
    <property type="component" value="Unassembled WGS sequence"/>
</dbReference>
<comment type="subcellular location">
    <subcellularLocation>
        <location evidence="1">Membrane</location>
        <topology evidence="1">Multi-pass membrane protein</topology>
    </subcellularLocation>
</comment>
<keyword evidence="5 7" id="KW-0472">Membrane</keyword>
<dbReference type="Pfam" id="PF01594">
    <property type="entry name" value="AI-2E_transport"/>
    <property type="match status" value="1"/>
</dbReference>
<gene>
    <name evidence="8" type="ORF">SAMN05660690_4552</name>
</gene>
<dbReference type="AlphaFoldDB" id="A0A1G6VQU5"/>
<accession>A0A1G6VQU5</accession>
<dbReference type="RefSeq" id="WP_091369332.1">
    <property type="nucleotide sequence ID" value="NZ_FMZF01000009.1"/>
</dbReference>
<evidence type="ECO:0000256" key="4">
    <source>
        <dbReference type="ARBA" id="ARBA00022989"/>
    </source>
</evidence>
<feature type="region of interest" description="Disordered" evidence="6">
    <location>
        <begin position="1"/>
        <end position="25"/>
    </location>
</feature>
<reference evidence="9" key="1">
    <citation type="submission" date="2016-10" db="EMBL/GenBank/DDBJ databases">
        <authorList>
            <person name="Varghese N."/>
            <person name="Submissions S."/>
        </authorList>
    </citation>
    <scope>NUCLEOTIDE SEQUENCE [LARGE SCALE GENOMIC DNA]</scope>
    <source>
        <strain evidence="9">DSM 45421</strain>
    </source>
</reference>
<feature type="transmembrane region" description="Helical" evidence="7">
    <location>
        <begin position="207"/>
        <end position="230"/>
    </location>
</feature>
<feature type="transmembrane region" description="Helical" evidence="7">
    <location>
        <begin position="302"/>
        <end position="321"/>
    </location>
</feature>
<dbReference type="InterPro" id="IPR002549">
    <property type="entry name" value="AI-2E-like"/>
</dbReference>
<evidence type="ECO:0000256" key="5">
    <source>
        <dbReference type="ARBA" id="ARBA00023136"/>
    </source>
</evidence>
<dbReference type="PANTHER" id="PTHR21716">
    <property type="entry name" value="TRANSMEMBRANE PROTEIN"/>
    <property type="match status" value="1"/>
</dbReference>
<comment type="similarity">
    <text evidence="2">Belongs to the autoinducer-2 exporter (AI-2E) (TC 2.A.86) family.</text>
</comment>
<feature type="transmembrane region" description="Helical" evidence="7">
    <location>
        <begin position="72"/>
        <end position="90"/>
    </location>
</feature>
<keyword evidence="3 7" id="KW-0812">Transmembrane</keyword>